<name>A0A9X3BBV8_9PSED</name>
<dbReference type="Proteomes" id="UP001139955">
    <property type="component" value="Unassembled WGS sequence"/>
</dbReference>
<evidence type="ECO:0000313" key="2">
    <source>
        <dbReference type="Proteomes" id="UP001139955"/>
    </source>
</evidence>
<dbReference type="AlphaFoldDB" id="A0A9X3BBV8"/>
<accession>A0A9X3BBV8</accession>
<dbReference type="RefSeq" id="WP_301621381.1">
    <property type="nucleotide sequence ID" value="NZ_JAOSKY010000002.1"/>
</dbReference>
<dbReference type="SUPFAM" id="SSF53901">
    <property type="entry name" value="Thiolase-like"/>
    <property type="match status" value="1"/>
</dbReference>
<keyword evidence="2" id="KW-1185">Reference proteome</keyword>
<proteinExistence type="predicted"/>
<evidence type="ECO:0000313" key="1">
    <source>
        <dbReference type="EMBL" id="MCU7247458.1"/>
    </source>
</evidence>
<reference evidence="1" key="1">
    <citation type="submission" date="2022-09" db="EMBL/GenBank/DDBJ databases">
        <authorList>
            <person name="Cesa-Luna C."/>
            <person name="Girard L."/>
            <person name="Lood C."/>
            <person name="Hofte M."/>
            <person name="De Mot R."/>
        </authorList>
    </citation>
    <scope>NUCLEOTIDE SEQUENCE</scope>
    <source>
        <strain evidence="1">B1M3-32</strain>
    </source>
</reference>
<dbReference type="EMBL" id="JAOSKY010000002">
    <property type="protein sequence ID" value="MCU7247458.1"/>
    <property type="molecule type" value="Genomic_DNA"/>
</dbReference>
<dbReference type="Gene3D" id="3.40.47.10">
    <property type="match status" value="1"/>
</dbReference>
<organism evidence="1 2">
    <name type="scientific">Pseudomonas koreensis</name>
    <dbReference type="NCBI Taxonomy" id="198620"/>
    <lineage>
        <taxon>Bacteria</taxon>
        <taxon>Pseudomonadati</taxon>
        <taxon>Pseudomonadota</taxon>
        <taxon>Gammaproteobacteria</taxon>
        <taxon>Pseudomonadales</taxon>
        <taxon>Pseudomonadaceae</taxon>
        <taxon>Pseudomonas</taxon>
    </lineage>
</organism>
<comment type="caution">
    <text evidence="1">The sequence shown here is derived from an EMBL/GenBank/DDBJ whole genome shotgun (WGS) entry which is preliminary data.</text>
</comment>
<gene>
    <name evidence="1" type="ORF">OC940_06565</name>
</gene>
<dbReference type="InterPro" id="IPR016039">
    <property type="entry name" value="Thiolase-like"/>
</dbReference>
<reference evidence="1" key="2">
    <citation type="journal article" date="2023" name="mSystems">
        <title>Charting the Lipopeptidome of Nonpathogenic Pseudomonas.</title>
        <authorList>
            <person name="Cesa-Luna C."/>
            <person name="Geudens N."/>
            <person name="Girard L."/>
            <person name="De Roo V."/>
            <person name="Maklad H.R."/>
            <person name="Martins J.C."/>
            <person name="Hofte M."/>
            <person name="De Mot R."/>
        </authorList>
    </citation>
    <scope>NUCLEOTIDE SEQUENCE</scope>
    <source>
        <strain evidence="1">B1M3-32</strain>
    </source>
</reference>
<dbReference type="GO" id="GO:0016746">
    <property type="term" value="F:acyltransferase activity"/>
    <property type="evidence" value="ECO:0007669"/>
    <property type="project" value="InterPro"/>
</dbReference>
<protein>
    <submittedName>
        <fullName evidence="1">Uncharacterized protein</fullName>
    </submittedName>
</protein>
<sequence length="94" mass="9714">MNHSDIFIVSATHSAIGSFGGSLEDVPPVQMTGPGQVPATRLVFKRAGLIVADLDVIEANAASLSRSFALATMCIGGGQDNRVARTGLITWTSA</sequence>